<name>A0ABV2KSV6_9BACI</name>
<keyword evidence="3" id="KW-1185">Reference proteome</keyword>
<dbReference type="PANTHER" id="PTHR32432:SF3">
    <property type="entry name" value="ETHANOLAMINE UTILIZATION PROTEIN EUTJ"/>
    <property type="match status" value="1"/>
</dbReference>
<dbReference type="PANTHER" id="PTHR32432">
    <property type="entry name" value="CELL DIVISION PROTEIN FTSA-RELATED"/>
    <property type="match status" value="1"/>
</dbReference>
<evidence type="ECO:0000259" key="1">
    <source>
        <dbReference type="SMART" id="SM00842"/>
    </source>
</evidence>
<comment type="caution">
    <text evidence="2">The sequence shown here is derived from an EMBL/GenBank/DDBJ whole genome shotgun (WGS) entry which is preliminary data.</text>
</comment>
<dbReference type="Proteomes" id="UP001549167">
    <property type="component" value="Unassembled WGS sequence"/>
</dbReference>
<evidence type="ECO:0000313" key="2">
    <source>
        <dbReference type="EMBL" id="MET3682671.1"/>
    </source>
</evidence>
<reference evidence="2 3" key="1">
    <citation type="submission" date="2024-06" db="EMBL/GenBank/DDBJ databases">
        <title>Genomic Encyclopedia of Type Strains, Phase IV (KMG-IV): sequencing the most valuable type-strain genomes for metagenomic binning, comparative biology and taxonomic classification.</title>
        <authorList>
            <person name="Goeker M."/>
        </authorList>
    </citation>
    <scope>NUCLEOTIDE SEQUENCE [LARGE SCALE GENOMIC DNA]</scope>
    <source>
        <strain evidence="2 3">DSM 23520</strain>
    </source>
</reference>
<protein>
    <submittedName>
        <fullName evidence="2">Cell division protein FtsA</fullName>
    </submittedName>
</protein>
<sequence>MSQLFALDIGTRSVVGVILEKDGDIYNVIDMISKEHKERSMVDGQIHNVMAVSEVIQDVKQELEQKHGPLTHVCVAAAGRALKTQQSQVTVNIGEQPLMSTEDVFHLELSAVQQAQYQLAEQHAKEATSTQYYCVGYSVTHYYLDDQDIGSLIDQQGDEATVDIIATFLPKVVVESLLAALQRANLEMEALTLEPIAAIQVLIPQSMRKLNVALVDIGAGTSDIAITKDGTVVAYGMVPKAGDEITEAISQAYLLDFHQAEQAKRQLIEQDVMEVEDILGFTTEVTVKDVVHQLHDTINGLSQAICNQIMALNQETPQAVMLVGGGSLTPHLSSYIANQLQLPTNRVAVRDIDAIKNLTGHEHLPHSPEFVTPIGIAIAAKQSPVHYISVTVNNRLVRLFDVKQLTIGDCLLAAGVEVKKLYGKPGMGLFVTFNGKPVTLPGTYGKAPSIYINGQLASLKDSIKHGDVIDVIPGENGETPDYTIEALTGPIDNKTVQLNGHDINLPAKLKQNDRLARLTDRLSDGDDIQWHSAQTIQDVLLKEETIDLNDATKPFEVQVNGQTIQVAPQQLKIKQNDRLAHLDDHVHDHDSISYEYMQSFTLKALIDQLEIQKHATVTVFYHNRPIELGTESNYMTRNGQPIHENELVYPDDIIHIEQSSQQSFIFQDLFRLIDLDLSDMKGKQFKLYRNGNDVGFSEPIQDGDQLSIEWFNVFDQESS</sequence>
<dbReference type="SMART" id="SM00842">
    <property type="entry name" value="FtsA"/>
    <property type="match status" value="1"/>
</dbReference>
<dbReference type="GO" id="GO:0051301">
    <property type="term" value="P:cell division"/>
    <property type="evidence" value="ECO:0007669"/>
    <property type="project" value="UniProtKB-KW"/>
</dbReference>
<evidence type="ECO:0000313" key="3">
    <source>
        <dbReference type="Proteomes" id="UP001549167"/>
    </source>
</evidence>
<keyword evidence="2" id="KW-0131">Cell cycle</keyword>
<proteinExistence type="predicted"/>
<organism evidence="2 3">
    <name type="scientific">Alkalibacillus flavidus</name>
    <dbReference type="NCBI Taxonomy" id="546021"/>
    <lineage>
        <taxon>Bacteria</taxon>
        <taxon>Bacillati</taxon>
        <taxon>Bacillota</taxon>
        <taxon>Bacilli</taxon>
        <taxon>Bacillales</taxon>
        <taxon>Bacillaceae</taxon>
        <taxon>Alkalibacillus</taxon>
    </lineage>
</organism>
<gene>
    <name evidence="2" type="ORF">ABID56_000752</name>
</gene>
<dbReference type="InterPro" id="IPR003494">
    <property type="entry name" value="SHS2_FtsA"/>
</dbReference>
<dbReference type="Pfam" id="PF11104">
    <property type="entry name" value="PilM_2"/>
    <property type="match status" value="1"/>
</dbReference>
<keyword evidence="2" id="KW-0132">Cell division</keyword>
<dbReference type="SUPFAM" id="SSF53067">
    <property type="entry name" value="Actin-like ATPase domain"/>
    <property type="match status" value="2"/>
</dbReference>
<dbReference type="InterPro" id="IPR050696">
    <property type="entry name" value="FtsA/MreB"/>
</dbReference>
<feature type="domain" description="SHS2" evidence="1">
    <location>
        <begin position="4"/>
        <end position="202"/>
    </location>
</feature>
<dbReference type="CDD" id="cd24004">
    <property type="entry name" value="ASKHA_NBD_PilM-like"/>
    <property type="match status" value="1"/>
</dbReference>
<dbReference type="InterPro" id="IPR005883">
    <property type="entry name" value="PilM"/>
</dbReference>
<accession>A0ABV2KSV6</accession>
<dbReference type="Gene3D" id="3.30.420.40">
    <property type="match status" value="2"/>
</dbReference>
<dbReference type="EMBL" id="JBEPMX010000002">
    <property type="protein sequence ID" value="MET3682671.1"/>
    <property type="molecule type" value="Genomic_DNA"/>
</dbReference>
<dbReference type="RefSeq" id="WP_354219284.1">
    <property type="nucleotide sequence ID" value="NZ_JBEPMX010000002.1"/>
</dbReference>
<dbReference type="InterPro" id="IPR043129">
    <property type="entry name" value="ATPase_NBD"/>
</dbReference>